<evidence type="ECO:0000256" key="1">
    <source>
        <dbReference type="SAM" id="MobiDB-lite"/>
    </source>
</evidence>
<organism evidence="2">
    <name type="scientific">uncultured Rubrobacteraceae bacterium</name>
    <dbReference type="NCBI Taxonomy" id="349277"/>
    <lineage>
        <taxon>Bacteria</taxon>
        <taxon>Bacillati</taxon>
        <taxon>Actinomycetota</taxon>
        <taxon>Rubrobacteria</taxon>
        <taxon>Rubrobacterales</taxon>
        <taxon>Rubrobacteraceae</taxon>
        <taxon>environmental samples</taxon>
    </lineage>
</organism>
<reference evidence="2" key="1">
    <citation type="submission" date="2020-02" db="EMBL/GenBank/DDBJ databases">
        <authorList>
            <person name="Meier V. D."/>
        </authorList>
    </citation>
    <scope>NUCLEOTIDE SEQUENCE</scope>
    <source>
        <strain evidence="2">AVDCRST_MAG01</strain>
    </source>
</reference>
<feature type="compositionally biased region" description="Basic residues" evidence="1">
    <location>
        <begin position="42"/>
        <end position="56"/>
    </location>
</feature>
<gene>
    <name evidence="2" type="ORF">AVDCRST_MAG01-01-4030</name>
</gene>
<sequence length="56" mass="6501">EYQTGQRPRQDSRRQARVQGDLLPQAHKRRGLGNNYQGGQLHRLRPGRGPKARREV</sequence>
<proteinExistence type="predicted"/>
<feature type="non-terminal residue" evidence="2">
    <location>
        <position position="56"/>
    </location>
</feature>
<dbReference type="EMBL" id="CADCUW010000521">
    <property type="protein sequence ID" value="CAA9445341.1"/>
    <property type="molecule type" value="Genomic_DNA"/>
</dbReference>
<evidence type="ECO:0000313" key="2">
    <source>
        <dbReference type="EMBL" id="CAA9445341.1"/>
    </source>
</evidence>
<feature type="non-terminal residue" evidence="2">
    <location>
        <position position="1"/>
    </location>
</feature>
<name>A0A6J4QLB2_9ACTN</name>
<protein>
    <submittedName>
        <fullName evidence="2">Uncharacterized protein</fullName>
    </submittedName>
</protein>
<feature type="region of interest" description="Disordered" evidence="1">
    <location>
        <begin position="1"/>
        <end position="56"/>
    </location>
</feature>
<accession>A0A6J4QLB2</accession>
<dbReference type="AlphaFoldDB" id="A0A6J4QLB2"/>